<reference evidence="2" key="1">
    <citation type="journal article" date="2015" name="Nat. Genet.">
        <title>The genome and transcriptome of the zoonotic hookworm Ancylostoma ceylanicum identify infection-specific gene families.</title>
        <authorList>
            <person name="Schwarz E.M."/>
            <person name="Hu Y."/>
            <person name="Antoshechkin I."/>
            <person name="Miller M.M."/>
            <person name="Sternberg P.W."/>
            <person name="Aroian R.V."/>
        </authorList>
    </citation>
    <scope>NUCLEOTIDE SEQUENCE</scope>
    <source>
        <strain evidence="2">HY135</strain>
    </source>
</reference>
<evidence type="ECO:0000313" key="2">
    <source>
        <dbReference type="Proteomes" id="UP000024635"/>
    </source>
</evidence>
<dbReference type="AlphaFoldDB" id="A0A016WM38"/>
<keyword evidence="2" id="KW-1185">Reference proteome</keyword>
<comment type="caution">
    <text evidence="1">The sequence shown here is derived from an EMBL/GenBank/DDBJ whole genome shotgun (WGS) entry which is preliminary data.</text>
</comment>
<dbReference type="Proteomes" id="UP000024635">
    <property type="component" value="Unassembled WGS sequence"/>
</dbReference>
<evidence type="ECO:0000313" key="1">
    <source>
        <dbReference type="EMBL" id="EYC40352.1"/>
    </source>
</evidence>
<evidence type="ECO:0008006" key="3">
    <source>
        <dbReference type="Google" id="ProtNLM"/>
    </source>
</evidence>
<dbReference type="OrthoDB" id="5815644at2759"/>
<proteinExistence type="predicted"/>
<protein>
    <recommendedName>
        <fullName evidence="3">F-box domain-containing protein</fullName>
    </recommendedName>
</protein>
<organism evidence="1 2">
    <name type="scientific">Ancylostoma ceylanicum</name>
    <dbReference type="NCBI Taxonomy" id="53326"/>
    <lineage>
        <taxon>Eukaryota</taxon>
        <taxon>Metazoa</taxon>
        <taxon>Ecdysozoa</taxon>
        <taxon>Nematoda</taxon>
        <taxon>Chromadorea</taxon>
        <taxon>Rhabditida</taxon>
        <taxon>Rhabditina</taxon>
        <taxon>Rhabditomorpha</taxon>
        <taxon>Strongyloidea</taxon>
        <taxon>Ancylostomatidae</taxon>
        <taxon>Ancylostomatinae</taxon>
        <taxon>Ancylostoma</taxon>
    </lineage>
</organism>
<sequence>MEARNVVEPPDWQPKFAPLVVPRLALLVNTVLFELKKTTFKWKRALAQLSKRKFAEGIEQQREYLRKTFTTADCSLMLELGAHLSSVVPHYTIRSTLGFSRISRHSSKKLLDLDDTSLLNVIRLLDGRSVFSMAQACSKLRNLILENLTSLERRKSKLYDLHIDFNLQTGREDVRALKTHRWIRDKAYSGAFIRDIIPPLLLCQVKIIFGNNVLVSHWIEEIQNLYREKRLLPISLSFGGGCFSRGNHPAGADLRCFTERDFTRFVRLFIPDLKEVQLATSRLFKLSFSPRFLFSMINLLSVFGVVYERPSLRYCTADICRMIHLWRYSPHSHTCDLYLCRPHGIEDVIWSRYGGTAKTEGDRVLITIIILISYDSIDFIDFIDFFRILTLPVELPENLRAGAIEGEPSRKFGTTPPYTGEIGESHSNEAYFAGQLLYSCSTPSKTSPCDVSARL</sequence>
<accession>A0A016WM38</accession>
<name>A0A016WM38_9BILA</name>
<dbReference type="EMBL" id="JARK01000218">
    <property type="protein sequence ID" value="EYC40352.1"/>
    <property type="molecule type" value="Genomic_DNA"/>
</dbReference>
<gene>
    <name evidence="1" type="primary">Acey_s0618.g709</name>
    <name evidence="1" type="synonym">Acey-C27F2.7</name>
    <name evidence="1" type="ORF">Y032_0618g709</name>
</gene>